<dbReference type="GO" id="GO:0005634">
    <property type="term" value="C:nucleus"/>
    <property type="evidence" value="ECO:0007669"/>
    <property type="project" value="UniProtKB-SubCell"/>
</dbReference>
<evidence type="ECO:0000256" key="6">
    <source>
        <dbReference type="SAM" id="Phobius"/>
    </source>
</evidence>
<evidence type="ECO:0000256" key="1">
    <source>
        <dbReference type="ARBA" id="ARBA00004123"/>
    </source>
</evidence>
<comment type="subcellular location">
    <subcellularLocation>
        <location evidence="1">Nucleus</location>
    </subcellularLocation>
</comment>
<protein>
    <submittedName>
        <fullName evidence="7">(thale cress) hypothetical protein</fullName>
    </submittedName>
</protein>
<accession>A0A7G2DUF3</accession>
<sequence>MVVNPVQSRLLMPFNTLIRNDFLTPVESRILLEEDDTEGVGATLVDPWEVKWGVFLKKRKMKKDSGKGSLNYAIICGWNEIVEANVLEKDDDINNRTVTISQTVSAVNQTLPISGGEPVKFTTYSAAVHKVVVMVNAGLLGHGRAPTTRLVPRLIGHASHLFGGLAALVLVSVVSTAFSIVLFLLWFIWLSAVVYSNFGETMIIYLETNKPSACSSQLPPV</sequence>
<dbReference type="Pfam" id="PF03754">
    <property type="entry name" value="At2g31720-like"/>
    <property type="match status" value="1"/>
</dbReference>
<evidence type="ECO:0000256" key="3">
    <source>
        <dbReference type="ARBA" id="ARBA00023125"/>
    </source>
</evidence>
<dbReference type="PANTHER" id="PTHR31541:SF30">
    <property type="entry name" value="TF-B3 DOMAIN-CONTAINING PROTEIN"/>
    <property type="match status" value="1"/>
</dbReference>
<keyword evidence="6" id="KW-0812">Transmembrane</keyword>
<dbReference type="InterPro" id="IPR015300">
    <property type="entry name" value="DNA-bd_pseudobarrel_sf"/>
</dbReference>
<organism evidence="7 8">
    <name type="scientific">Arabidopsis thaliana</name>
    <name type="common">Mouse-ear cress</name>
    <dbReference type="NCBI Taxonomy" id="3702"/>
    <lineage>
        <taxon>Eukaryota</taxon>
        <taxon>Viridiplantae</taxon>
        <taxon>Streptophyta</taxon>
        <taxon>Embryophyta</taxon>
        <taxon>Tracheophyta</taxon>
        <taxon>Spermatophyta</taxon>
        <taxon>Magnoliopsida</taxon>
        <taxon>eudicotyledons</taxon>
        <taxon>Gunneridae</taxon>
        <taxon>Pentapetalae</taxon>
        <taxon>rosids</taxon>
        <taxon>malvids</taxon>
        <taxon>Brassicales</taxon>
        <taxon>Brassicaceae</taxon>
        <taxon>Camelineae</taxon>
        <taxon>Arabidopsis</taxon>
    </lineage>
</organism>
<dbReference type="AlphaFoldDB" id="A0A7G2DUF3"/>
<feature type="transmembrane region" description="Helical" evidence="6">
    <location>
        <begin position="161"/>
        <end position="189"/>
    </location>
</feature>
<evidence type="ECO:0000313" key="7">
    <source>
        <dbReference type="EMBL" id="CAD5314253.1"/>
    </source>
</evidence>
<evidence type="ECO:0000313" key="8">
    <source>
        <dbReference type="Proteomes" id="UP000516314"/>
    </source>
</evidence>
<keyword evidence="2" id="KW-0805">Transcription regulation</keyword>
<dbReference type="InterPro" id="IPR005508">
    <property type="entry name" value="At2g31720-like"/>
</dbReference>
<gene>
    <name evidence="7" type="ORF">AT9943_LOCUS2700</name>
</gene>
<dbReference type="PANTHER" id="PTHR31541">
    <property type="entry name" value="B3 DOMAIN PLANT PROTEIN-RELATED"/>
    <property type="match status" value="1"/>
</dbReference>
<keyword evidence="4" id="KW-0804">Transcription</keyword>
<dbReference type="SUPFAM" id="SSF101936">
    <property type="entry name" value="DNA-binding pseudobarrel domain"/>
    <property type="match status" value="1"/>
</dbReference>
<dbReference type="EMBL" id="LR881466">
    <property type="protein sequence ID" value="CAD5314253.1"/>
    <property type="molecule type" value="Genomic_DNA"/>
</dbReference>
<evidence type="ECO:0000256" key="5">
    <source>
        <dbReference type="ARBA" id="ARBA00023242"/>
    </source>
</evidence>
<keyword evidence="3" id="KW-0238">DNA-binding</keyword>
<evidence type="ECO:0000256" key="4">
    <source>
        <dbReference type="ARBA" id="ARBA00023163"/>
    </source>
</evidence>
<keyword evidence="6" id="KW-1133">Transmembrane helix</keyword>
<keyword evidence="5" id="KW-0539">Nucleus</keyword>
<dbReference type="GO" id="GO:0003677">
    <property type="term" value="F:DNA binding"/>
    <property type="evidence" value="ECO:0007669"/>
    <property type="project" value="UniProtKB-KW"/>
</dbReference>
<proteinExistence type="predicted"/>
<reference evidence="7 8" key="1">
    <citation type="submission" date="2020-09" db="EMBL/GenBank/DDBJ databases">
        <authorList>
            <person name="Ashkenazy H."/>
        </authorList>
    </citation>
    <scope>NUCLEOTIDE SEQUENCE [LARGE SCALE GENOMIC DNA]</scope>
    <source>
        <strain evidence="8">cv. Cdm-0</strain>
    </source>
</reference>
<evidence type="ECO:0000256" key="2">
    <source>
        <dbReference type="ARBA" id="ARBA00023015"/>
    </source>
</evidence>
<keyword evidence="6" id="KW-0472">Membrane</keyword>
<dbReference type="Proteomes" id="UP000516314">
    <property type="component" value="Chromosome 1"/>
</dbReference>
<name>A0A7G2DUF3_ARATH</name>